<sequence>MTRGWSGFVLLGLLALASWQVASAGYIWAKARLAQYLIADAWQQMLQTGEPVRPWRWADTWPVARLEIKGQSLYVLQGASGRVLAFAPGHVDGTSEPGHRGTIAIAGHRDTHFALLEQVQAGDRVTLHSRLGLQHFAISEGRVVSAGDSQVLAPTGDTRLLLITCYPFDGLAGQASERYVLIAHLVEPS</sequence>
<dbReference type="CDD" id="cd05828">
    <property type="entry name" value="Sortase_D_1"/>
    <property type="match status" value="1"/>
</dbReference>
<proteinExistence type="predicted"/>
<keyword evidence="3" id="KW-1185">Reference proteome</keyword>
<dbReference type="EMBL" id="JAFKCV010000005">
    <property type="protein sequence ID" value="MBN7825752.1"/>
    <property type="molecule type" value="Genomic_DNA"/>
</dbReference>
<dbReference type="InterPro" id="IPR022445">
    <property type="entry name" value="Sortase_proteobact_type"/>
</dbReference>
<dbReference type="InterPro" id="IPR005754">
    <property type="entry name" value="Sortase"/>
</dbReference>
<dbReference type="SUPFAM" id="SSF63817">
    <property type="entry name" value="Sortase"/>
    <property type="match status" value="1"/>
</dbReference>
<dbReference type="EC" id="3.4.22.-" evidence="2"/>
<evidence type="ECO:0000313" key="2">
    <source>
        <dbReference type="EMBL" id="MBN7825752.1"/>
    </source>
</evidence>
<dbReference type="InterPro" id="IPR023365">
    <property type="entry name" value="Sortase_dom-sf"/>
</dbReference>
<name>A0A939IRK7_9ALTE</name>
<organism evidence="2 3">
    <name type="scientific">Bowmanella dokdonensis</name>
    <dbReference type="NCBI Taxonomy" id="751969"/>
    <lineage>
        <taxon>Bacteria</taxon>
        <taxon>Pseudomonadati</taxon>
        <taxon>Pseudomonadota</taxon>
        <taxon>Gammaproteobacteria</taxon>
        <taxon>Alteromonadales</taxon>
        <taxon>Alteromonadaceae</taxon>
        <taxon>Bowmanella</taxon>
    </lineage>
</organism>
<evidence type="ECO:0000313" key="3">
    <source>
        <dbReference type="Proteomes" id="UP000664654"/>
    </source>
</evidence>
<dbReference type="NCBIfam" id="TIGR03784">
    <property type="entry name" value="marine_sortase"/>
    <property type="match status" value="1"/>
</dbReference>
<keyword evidence="1 2" id="KW-0378">Hydrolase</keyword>
<dbReference type="Gene3D" id="2.40.260.10">
    <property type="entry name" value="Sortase"/>
    <property type="match status" value="1"/>
</dbReference>
<dbReference type="AlphaFoldDB" id="A0A939IRK7"/>
<dbReference type="Pfam" id="PF04203">
    <property type="entry name" value="Sortase"/>
    <property type="match status" value="1"/>
</dbReference>
<dbReference type="InterPro" id="IPR041999">
    <property type="entry name" value="Sortase_D_1"/>
</dbReference>
<accession>A0A939IRK7</accession>
<dbReference type="GO" id="GO:0016787">
    <property type="term" value="F:hydrolase activity"/>
    <property type="evidence" value="ECO:0007669"/>
    <property type="project" value="UniProtKB-KW"/>
</dbReference>
<evidence type="ECO:0000256" key="1">
    <source>
        <dbReference type="ARBA" id="ARBA00022801"/>
    </source>
</evidence>
<dbReference type="Proteomes" id="UP000664654">
    <property type="component" value="Unassembled WGS sequence"/>
</dbReference>
<comment type="caution">
    <text evidence="2">The sequence shown here is derived from an EMBL/GenBank/DDBJ whole genome shotgun (WGS) entry which is preliminary data.</text>
</comment>
<protein>
    <submittedName>
        <fullName evidence="2">Class GN sortase</fullName>
        <ecNumber evidence="2">3.4.22.-</ecNumber>
    </submittedName>
</protein>
<gene>
    <name evidence="2" type="ORF">J0A66_11000</name>
</gene>
<reference evidence="2" key="1">
    <citation type="submission" date="2021-03" db="EMBL/GenBank/DDBJ databases">
        <title>novel species isolated from a fishpond in China.</title>
        <authorList>
            <person name="Lu H."/>
            <person name="Cai Z."/>
        </authorList>
    </citation>
    <scope>NUCLEOTIDE SEQUENCE</scope>
    <source>
        <strain evidence="2">JCM 30855</strain>
    </source>
</reference>
<dbReference type="RefSeq" id="WP_206573863.1">
    <property type="nucleotide sequence ID" value="NZ_JAFKCV010000005.1"/>
</dbReference>
<dbReference type="NCBIfam" id="TIGR01076">
    <property type="entry name" value="sortase_fam"/>
    <property type="match status" value="1"/>
</dbReference>